<protein>
    <recommendedName>
        <fullName evidence="6">THAP-type domain-containing protein</fullName>
    </recommendedName>
</protein>
<dbReference type="SUPFAM" id="SSF57716">
    <property type="entry name" value="Glucocorticoid receptor-like (DNA-binding domain)"/>
    <property type="match status" value="1"/>
</dbReference>
<dbReference type="GO" id="GO:0008270">
    <property type="term" value="F:zinc ion binding"/>
    <property type="evidence" value="ECO:0007669"/>
    <property type="project" value="UniProtKB-KW"/>
</dbReference>
<evidence type="ECO:0000256" key="4">
    <source>
        <dbReference type="ARBA" id="ARBA00023125"/>
    </source>
</evidence>
<gene>
    <name evidence="7" type="ORF">AVEN_95934_1</name>
</gene>
<feature type="domain" description="THAP-type" evidence="6">
    <location>
        <begin position="1"/>
        <end position="76"/>
    </location>
</feature>
<dbReference type="Pfam" id="PF05485">
    <property type="entry name" value="THAP"/>
    <property type="match status" value="1"/>
</dbReference>
<dbReference type="EMBL" id="BGPR01003222">
    <property type="protein sequence ID" value="GBM85313.1"/>
    <property type="molecule type" value="Genomic_DNA"/>
</dbReference>
<keyword evidence="1" id="KW-0479">Metal-binding</keyword>
<evidence type="ECO:0000259" key="6">
    <source>
        <dbReference type="PROSITE" id="PS50950"/>
    </source>
</evidence>
<evidence type="ECO:0000256" key="2">
    <source>
        <dbReference type="ARBA" id="ARBA00022771"/>
    </source>
</evidence>
<name>A0A4Y2J500_ARAVE</name>
<dbReference type="GO" id="GO:0003677">
    <property type="term" value="F:DNA binding"/>
    <property type="evidence" value="ECO:0007669"/>
    <property type="project" value="UniProtKB-UniRule"/>
</dbReference>
<evidence type="ECO:0000256" key="3">
    <source>
        <dbReference type="ARBA" id="ARBA00022833"/>
    </source>
</evidence>
<sequence>MTTYCAVVCPNNEKSGFKLYRLPVGERNEDRRKQWLHRIGRDKWIPNENSKLCEFLISYLKGMKQHFKLMNILRMEIAKKDWKILKEIESSPKKVSTE</sequence>
<evidence type="ECO:0000256" key="1">
    <source>
        <dbReference type="ARBA" id="ARBA00022723"/>
    </source>
</evidence>
<dbReference type="OrthoDB" id="6428047at2759"/>
<reference evidence="7 8" key="1">
    <citation type="journal article" date="2019" name="Sci. Rep.">
        <title>Orb-weaving spider Araneus ventricosus genome elucidates the spidroin gene catalogue.</title>
        <authorList>
            <person name="Kono N."/>
            <person name="Nakamura H."/>
            <person name="Ohtoshi R."/>
            <person name="Moran D.A.P."/>
            <person name="Shinohara A."/>
            <person name="Yoshida Y."/>
            <person name="Fujiwara M."/>
            <person name="Mori M."/>
            <person name="Tomita M."/>
            <person name="Arakawa K."/>
        </authorList>
    </citation>
    <scope>NUCLEOTIDE SEQUENCE [LARGE SCALE GENOMIC DNA]</scope>
</reference>
<dbReference type="InterPro" id="IPR006612">
    <property type="entry name" value="THAP_Znf"/>
</dbReference>
<evidence type="ECO:0000313" key="7">
    <source>
        <dbReference type="EMBL" id="GBM85313.1"/>
    </source>
</evidence>
<dbReference type="Proteomes" id="UP000499080">
    <property type="component" value="Unassembled WGS sequence"/>
</dbReference>
<dbReference type="PROSITE" id="PS50950">
    <property type="entry name" value="ZF_THAP"/>
    <property type="match status" value="1"/>
</dbReference>
<evidence type="ECO:0000313" key="8">
    <source>
        <dbReference type="Proteomes" id="UP000499080"/>
    </source>
</evidence>
<evidence type="ECO:0000256" key="5">
    <source>
        <dbReference type="PROSITE-ProRule" id="PRU00309"/>
    </source>
</evidence>
<comment type="caution">
    <text evidence="7">The sequence shown here is derived from an EMBL/GenBank/DDBJ whole genome shotgun (WGS) entry which is preliminary data.</text>
</comment>
<organism evidence="7 8">
    <name type="scientific">Araneus ventricosus</name>
    <name type="common">Orbweaver spider</name>
    <name type="synonym">Epeira ventricosa</name>
    <dbReference type="NCBI Taxonomy" id="182803"/>
    <lineage>
        <taxon>Eukaryota</taxon>
        <taxon>Metazoa</taxon>
        <taxon>Ecdysozoa</taxon>
        <taxon>Arthropoda</taxon>
        <taxon>Chelicerata</taxon>
        <taxon>Arachnida</taxon>
        <taxon>Araneae</taxon>
        <taxon>Araneomorphae</taxon>
        <taxon>Entelegynae</taxon>
        <taxon>Araneoidea</taxon>
        <taxon>Araneidae</taxon>
        <taxon>Araneus</taxon>
    </lineage>
</organism>
<keyword evidence="2 5" id="KW-0863">Zinc-finger</keyword>
<keyword evidence="3" id="KW-0862">Zinc</keyword>
<keyword evidence="8" id="KW-1185">Reference proteome</keyword>
<proteinExistence type="predicted"/>
<accession>A0A4Y2J500</accession>
<dbReference type="AlphaFoldDB" id="A0A4Y2J500"/>
<keyword evidence="4 5" id="KW-0238">DNA-binding</keyword>